<reference evidence="2" key="2">
    <citation type="submission" date="2016-04" db="EMBL/GenBank/DDBJ databases">
        <title>Complete Genome and Plasmid Sequences for Rhodococcus fascians D188 and Draft Sequences for Rhodococcus spp. Isolates PBTS 1 and PBTS 2.</title>
        <authorList>
            <person name="Stamer R."/>
            <person name="Vereecke D."/>
            <person name="Zhang Y."/>
            <person name="Schilkey F."/>
            <person name="Devitt N."/>
            <person name="Randall J."/>
        </authorList>
    </citation>
    <scope>NUCLEOTIDE SEQUENCE [LARGE SCALE GENOMIC DNA]</scope>
    <source>
        <strain evidence="2">PBTS2</strain>
    </source>
</reference>
<dbReference type="PATRIC" id="fig|1653479.3.peg.4252"/>
<dbReference type="AlphaFoldDB" id="A0A143QQM2"/>
<dbReference type="KEGG" id="rhs:A3Q41_04196"/>
<evidence type="ECO:0000313" key="1">
    <source>
        <dbReference type="EMBL" id="AMY25473.1"/>
    </source>
</evidence>
<dbReference type="GO" id="GO:0016787">
    <property type="term" value="F:hydrolase activity"/>
    <property type="evidence" value="ECO:0007669"/>
    <property type="project" value="UniProtKB-KW"/>
</dbReference>
<protein>
    <submittedName>
        <fullName evidence="1">RNA 2',3'-cyclic phosphodiesterase</fullName>
        <ecNumber evidence="1">3.1.4.-</ecNumber>
    </submittedName>
</protein>
<dbReference type="SUPFAM" id="SSF55144">
    <property type="entry name" value="LigT-like"/>
    <property type="match status" value="1"/>
</dbReference>
<dbReference type="Gene3D" id="3.90.1140.10">
    <property type="entry name" value="Cyclic phosphodiesterase"/>
    <property type="match status" value="1"/>
</dbReference>
<dbReference type="EC" id="3.1.4.-" evidence="1"/>
<accession>A0A143QQM2</accession>
<gene>
    <name evidence="1" type="primary">thpR</name>
    <name evidence="1" type="ORF">A3Q41_04196</name>
</gene>
<organism evidence="1 2">
    <name type="scientific">Rhodococcoides fascians</name>
    <name type="common">Rhodococcus fascians</name>
    <dbReference type="NCBI Taxonomy" id="1828"/>
    <lineage>
        <taxon>Bacteria</taxon>
        <taxon>Bacillati</taxon>
        <taxon>Actinomycetota</taxon>
        <taxon>Actinomycetes</taxon>
        <taxon>Mycobacteriales</taxon>
        <taxon>Nocardiaceae</taxon>
        <taxon>Rhodococcoides</taxon>
    </lineage>
</organism>
<keyword evidence="2" id="KW-1185">Reference proteome</keyword>
<keyword evidence="1" id="KW-0378">Hydrolase</keyword>
<dbReference type="EMBL" id="CP015220">
    <property type="protein sequence ID" value="AMY25473.1"/>
    <property type="molecule type" value="Genomic_DNA"/>
</dbReference>
<dbReference type="OrthoDB" id="3397424at2"/>
<sequence length="168" mass="18047">MVQSAELLLDSGLDTTVRREWAALSDAGLPSQNRHRGESNRPHITVSVASSMPASVDSGTAVRFDPFDVRLGGLVVFGGRTATLARLVVPSVELLDLHARMHAAVGPGSFDNVAIGHWTPHVTLARRLTPDEAGAATRLLCPHLDDLIGSAVALRRWDGDNKCEWRIG</sequence>
<reference evidence="1 2" key="1">
    <citation type="journal article" date="2016" name="Genome Announc.">
        <title>Complete Genome and Plasmid Sequences for Rhodococcus fascians D188 and Draft Sequences for Rhodococcus Isolates PBTS 1 and PBTS 2.</title>
        <authorList>
            <person name="Stamler R.A."/>
            <person name="Vereecke D."/>
            <person name="Zhang Y."/>
            <person name="Schilkey F."/>
            <person name="Devitt N."/>
            <person name="Randall J.J."/>
        </authorList>
    </citation>
    <scope>NUCLEOTIDE SEQUENCE [LARGE SCALE GENOMIC DNA]</scope>
    <source>
        <strain evidence="1 2">PBTS2</strain>
    </source>
</reference>
<dbReference type="InterPro" id="IPR009097">
    <property type="entry name" value="Cyclic_Pdiesterase"/>
</dbReference>
<name>A0A143QQM2_RHOFA</name>
<dbReference type="Pfam" id="PF13563">
    <property type="entry name" value="2_5_RNA_ligase2"/>
    <property type="match status" value="1"/>
</dbReference>
<dbReference type="Proteomes" id="UP000076038">
    <property type="component" value="Chromosome"/>
</dbReference>
<proteinExistence type="predicted"/>
<evidence type="ECO:0000313" key="2">
    <source>
        <dbReference type="Proteomes" id="UP000076038"/>
    </source>
</evidence>
<dbReference type="RefSeq" id="WP_032365529.1">
    <property type="nucleotide sequence ID" value="NZ_CAKKLU010000025.1"/>
</dbReference>